<evidence type="ECO:0000313" key="1">
    <source>
        <dbReference type="EMBL" id="ASU85340.1"/>
    </source>
</evidence>
<protein>
    <submittedName>
        <fullName evidence="1">Uncharacterized protein</fullName>
    </submittedName>
</protein>
<reference evidence="1 2" key="1">
    <citation type="submission" date="2017-08" db="EMBL/GenBank/DDBJ databases">
        <title>The complete genome sequence of Nocardiopsis gilva YIM 90087.</title>
        <authorList>
            <person name="Yin M."/>
            <person name="Tang S."/>
        </authorList>
    </citation>
    <scope>NUCLEOTIDE SEQUENCE [LARGE SCALE GENOMIC DNA]</scope>
    <source>
        <strain evidence="1 2">YIM 90087</strain>
    </source>
</reference>
<accession>A0A223SB61</accession>
<sequence length="62" mass="7355">MEGLLRRRLQEYGDPRRYAWSRVPLSLWVDFDYPGEDIGCWNKRHDSDQPALVRPYMSPGTT</sequence>
<proteinExistence type="predicted"/>
<dbReference type="Proteomes" id="UP000215005">
    <property type="component" value="Chromosome"/>
</dbReference>
<name>A0A223SB61_9ACTN</name>
<dbReference type="AlphaFoldDB" id="A0A223SB61"/>
<organism evidence="1 2">
    <name type="scientific">Nocardiopsis gilva YIM 90087</name>
    <dbReference type="NCBI Taxonomy" id="1235441"/>
    <lineage>
        <taxon>Bacteria</taxon>
        <taxon>Bacillati</taxon>
        <taxon>Actinomycetota</taxon>
        <taxon>Actinomycetes</taxon>
        <taxon>Streptosporangiales</taxon>
        <taxon>Nocardiopsidaceae</taxon>
        <taxon>Nocardiopsis</taxon>
    </lineage>
</organism>
<gene>
    <name evidence="1" type="ORF">CDO52_23350</name>
</gene>
<keyword evidence="2" id="KW-1185">Reference proteome</keyword>
<evidence type="ECO:0000313" key="2">
    <source>
        <dbReference type="Proteomes" id="UP000215005"/>
    </source>
</evidence>
<dbReference type="KEGG" id="ngv:CDO52_23350"/>
<dbReference type="EMBL" id="CP022753">
    <property type="protein sequence ID" value="ASU85340.1"/>
    <property type="molecule type" value="Genomic_DNA"/>
</dbReference>